<accession>A0A1R1PRP5</accession>
<feature type="compositionally biased region" description="Basic and acidic residues" evidence="5">
    <location>
        <begin position="244"/>
        <end position="271"/>
    </location>
</feature>
<dbReference type="GO" id="GO:0032221">
    <property type="term" value="C:Rpd3S complex"/>
    <property type="evidence" value="ECO:0007669"/>
    <property type="project" value="TreeGrafter"/>
</dbReference>
<dbReference type="InterPro" id="IPR013083">
    <property type="entry name" value="Znf_RING/FYVE/PHD"/>
</dbReference>
<dbReference type="GO" id="GO:0006357">
    <property type="term" value="P:regulation of transcription by RNA polymerase II"/>
    <property type="evidence" value="ECO:0007669"/>
    <property type="project" value="TreeGrafter"/>
</dbReference>
<feature type="region of interest" description="Disordered" evidence="5">
    <location>
        <begin position="762"/>
        <end position="817"/>
    </location>
</feature>
<dbReference type="EMBL" id="LSSK01000344">
    <property type="protein sequence ID" value="OMH83637.1"/>
    <property type="molecule type" value="Genomic_DNA"/>
</dbReference>
<evidence type="ECO:0000256" key="1">
    <source>
        <dbReference type="ARBA" id="ARBA00022723"/>
    </source>
</evidence>
<protein>
    <recommendedName>
        <fullName evidence="6">PHD-type domain-containing protein</fullName>
    </recommendedName>
</protein>
<keyword evidence="1" id="KW-0479">Metal-binding</keyword>
<comment type="caution">
    <text evidence="7">The sequence shown here is derived from an EMBL/GenBank/DDBJ whole genome shotgun (WGS) entry which is preliminary data.</text>
</comment>
<sequence length="817" mass="91834">MKESPHYIEPPTLEEKGSMVNEKFQANWQGEVNSRPEYYPYRYQSKGIISSKLLERFSHPPSKMFGEARIGMSSLKTYLSSVYNIHEPVDIDNSQIFWVAITKSCAGQEKIIKTGFGPVVIDTGDKYDDIESFKDQLKKMLIPYYLGVSLEFEIHIVDAKNIEPTPIVISSSEDEAESSGEVFKENKPTDDFQADVKYDVQCITDGNRESITKNDDENTDTIKNEDLTRNDDMDPNLNNGFNKPDSDDLSSKLQESKKGPESSNNAEDHNLDSTQHSIELAISKTEESKDLITNNNTSVVNTSIEDETISNAKTDDFDTNSIVENSNVTDVHTNNAFESEIPFATSAELSTGETMESNTDEPVLSEQLNTSNTQPTDQISDTTQSSTFTTPFVSLVPKKSTYLTEFYKGSSTNSTPKSTGITLEQKAQPTKRDFEKYLYKGKSNDACTSCKQSGRFICCDACPKVFHFLCAEPPLDEERAKSLDYWFCKECQYKRLGVKPVDVGESESLLKPLLVSLDGKNPKTFTVPEEIRRSIEVLKDSYCDEYPEDEEGVNIIRNPDALVDRYGRFIFCYACKKSALHGKIISCDYCDLSWHWDCLKPMLSLMPPPDLRWKCPNHGDSKNSLSRCFVKQHFVDLSNFSPNVANNGNIELVDDLTFDYEFLDPQKRFRIPISHIQDRFIHDISNRRHIKEVAHAIKNSGLSTRQWLESVIDFQNQVARFMAANRDEGSMSTDMTIAEVENDPYTLLAASAVKLLFPTSTTEVTPVSPLDEPASTTPTTSTPANPELTHQPAVDTSGIEDPLSKTVDTNSKESSEC</sequence>
<dbReference type="CDD" id="cd15534">
    <property type="entry name" value="PHD2_PHF12_Rco1"/>
    <property type="match status" value="1"/>
</dbReference>
<dbReference type="PANTHER" id="PTHR47636">
    <property type="entry name" value="TRANSCRIPTIONAL REGULATORY PROTEIN RCO1"/>
    <property type="match status" value="1"/>
</dbReference>
<feature type="region of interest" description="Disordered" evidence="5">
    <location>
        <begin position="208"/>
        <end position="273"/>
    </location>
</feature>
<proteinExistence type="predicted"/>
<dbReference type="InterPro" id="IPR019787">
    <property type="entry name" value="Znf_PHD-finger"/>
</dbReference>
<feature type="compositionally biased region" description="Basic and acidic residues" evidence="5">
    <location>
        <begin position="208"/>
        <end position="232"/>
    </location>
</feature>
<dbReference type="Gene3D" id="3.30.40.10">
    <property type="entry name" value="Zinc/RING finger domain, C3HC4 (zinc finger)"/>
    <property type="match status" value="2"/>
</dbReference>
<evidence type="ECO:0000313" key="8">
    <source>
        <dbReference type="Proteomes" id="UP000188320"/>
    </source>
</evidence>
<feature type="region of interest" description="Disordered" evidence="5">
    <location>
        <begin position="349"/>
        <end position="385"/>
    </location>
</feature>
<organism evidence="7 8">
    <name type="scientific">Zancudomyces culisetae</name>
    <name type="common">Gut fungus</name>
    <name type="synonym">Smittium culisetae</name>
    <dbReference type="NCBI Taxonomy" id="1213189"/>
    <lineage>
        <taxon>Eukaryota</taxon>
        <taxon>Fungi</taxon>
        <taxon>Fungi incertae sedis</taxon>
        <taxon>Zoopagomycota</taxon>
        <taxon>Kickxellomycotina</taxon>
        <taxon>Harpellomycetes</taxon>
        <taxon>Harpellales</taxon>
        <taxon>Legeriomycetaceae</taxon>
        <taxon>Zancudomyces</taxon>
    </lineage>
</organism>
<dbReference type="OrthoDB" id="5876363at2759"/>
<feature type="domain" description="PHD-type" evidence="6">
    <location>
        <begin position="444"/>
        <end position="494"/>
    </location>
</feature>
<evidence type="ECO:0000256" key="3">
    <source>
        <dbReference type="ARBA" id="ARBA00022833"/>
    </source>
</evidence>
<evidence type="ECO:0000313" key="7">
    <source>
        <dbReference type="EMBL" id="OMH83637.1"/>
    </source>
</evidence>
<dbReference type="PANTHER" id="PTHR47636:SF1">
    <property type="entry name" value="TRANSCRIPTIONAL REGULATORY PROTEIN RCO1"/>
    <property type="match status" value="1"/>
</dbReference>
<dbReference type="InterPro" id="IPR052819">
    <property type="entry name" value="Chromatin_regulatory_protein"/>
</dbReference>
<dbReference type="Pfam" id="PF00628">
    <property type="entry name" value="PHD"/>
    <property type="match status" value="2"/>
</dbReference>
<dbReference type="InterPro" id="IPR011011">
    <property type="entry name" value="Znf_FYVE_PHD"/>
</dbReference>
<dbReference type="SMART" id="SM00249">
    <property type="entry name" value="PHD"/>
    <property type="match status" value="2"/>
</dbReference>
<evidence type="ECO:0000256" key="5">
    <source>
        <dbReference type="SAM" id="MobiDB-lite"/>
    </source>
</evidence>
<dbReference type="Proteomes" id="UP000188320">
    <property type="component" value="Unassembled WGS sequence"/>
</dbReference>
<feature type="compositionally biased region" description="Low complexity" evidence="5">
    <location>
        <begin position="373"/>
        <end position="385"/>
    </location>
</feature>
<name>A0A1R1PRP5_ZANCU</name>
<dbReference type="GO" id="GO:0008270">
    <property type="term" value="F:zinc ion binding"/>
    <property type="evidence" value="ECO:0007669"/>
    <property type="project" value="UniProtKB-KW"/>
</dbReference>
<feature type="domain" description="PHD-type" evidence="6">
    <location>
        <begin position="569"/>
        <end position="621"/>
    </location>
</feature>
<gene>
    <name evidence="7" type="ORF">AX774_g2855</name>
</gene>
<evidence type="ECO:0000256" key="2">
    <source>
        <dbReference type="ARBA" id="ARBA00022771"/>
    </source>
</evidence>
<keyword evidence="3" id="KW-0862">Zinc</keyword>
<dbReference type="PROSITE" id="PS01359">
    <property type="entry name" value="ZF_PHD_1"/>
    <property type="match status" value="1"/>
</dbReference>
<keyword evidence="8" id="KW-1185">Reference proteome</keyword>
<dbReference type="PROSITE" id="PS50016">
    <property type="entry name" value="ZF_PHD_2"/>
    <property type="match status" value="2"/>
</dbReference>
<evidence type="ECO:0000256" key="4">
    <source>
        <dbReference type="PROSITE-ProRule" id="PRU00146"/>
    </source>
</evidence>
<dbReference type="InterPro" id="IPR019786">
    <property type="entry name" value="Zinc_finger_PHD-type_CS"/>
</dbReference>
<feature type="region of interest" description="Disordered" evidence="5">
    <location>
        <begin position="171"/>
        <end position="190"/>
    </location>
</feature>
<dbReference type="CDD" id="cd15535">
    <property type="entry name" value="PHD1_Rco1"/>
    <property type="match status" value="1"/>
</dbReference>
<keyword evidence="2 4" id="KW-0863">Zinc-finger</keyword>
<dbReference type="AlphaFoldDB" id="A0A1R1PRP5"/>
<feature type="compositionally biased region" description="Low complexity" evidence="5">
    <location>
        <begin position="762"/>
        <end position="784"/>
    </location>
</feature>
<dbReference type="InterPro" id="IPR001965">
    <property type="entry name" value="Znf_PHD"/>
</dbReference>
<reference evidence="8" key="1">
    <citation type="submission" date="2017-01" db="EMBL/GenBank/DDBJ databases">
        <authorList>
            <person name="Wang Y."/>
            <person name="White M."/>
            <person name="Kvist S."/>
            <person name="Moncalvo J.-M."/>
        </authorList>
    </citation>
    <scope>NUCLEOTIDE SEQUENCE [LARGE SCALE GENOMIC DNA]</scope>
    <source>
        <strain evidence="8">COL-18-3</strain>
    </source>
</reference>
<evidence type="ECO:0000259" key="6">
    <source>
        <dbReference type="PROSITE" id="PS50016"/>
    </source>
</evidence>
<dbReference type="SUPFAM" id="SSF57903">
    <property type="entry name" value="FYVE/PHD zinc finger"/>
    <property type="match status" value="2"/>
</dbReference>